<reference evidence="3" key="3">
    <citation type="journal article" date="2015" name="Stem Cell Reports">
        <title>Early depletion of primordial germ cells in zebrafish promotes testis formation.</title>
        <authorList>
            <person name="Tzung K.W."/>
            <person name="Goto R."/>
            <person name="Saju J.M."/>
            <person name="Sreenivasan R."/>
            <person name="Saito T."/>
            <person name="Arai K."/>
            <person name="Yamaha E."/>
            <person name="Hossain M.S."/>
            <person name="Calvert M.E.K."/>
            <person name="Orban L."/>
        </authorList>
    </citation>
    <scope>NUCLEOTIDE SEQUENCE</scope>
    <source>
        <strain evidence="3">Tuebingen</strain>
    </source>
</reference>
<sequence>MPKRSYPFSESFSSQYKVHVGQKEMSTCGVFGLRYRQEIYEKTKSLLFNGTKAVMGRIWKAEGEEKQSDVVESDQTSVSAAHQTLLRGQTTIGLDGRLHRARSTPGVGVCPPACGVCQRGSALRKCCSQCERQVCSSCVQQCNSCSEICCSVCTVTDYSERYERVLCCGCSS</sequence>
<dbReference type="GO" id="GO:0097191">
    <property type="term" value="P:extrinsic apoptotic signaling pathway"/>
    <property type="evidence" value="ECO:0000318"/>
    <property type="project" value="GO_Central"/>
</dbReference>
<dbReference type="OrthoDB" id="60860at2759"/>
<dbReference type="RefSeq" id="NP_001314857.1">
    <property type="nucleotide sequence ID" value="NM_001327928.1"/>
</dbReference>
<reference evidence="1" key="5">
    <citation type="submission" date="2018-04" db="UniProtKB">
        <authorList>
            <consortium name="Ensembl"/>
        </authorList>
    </citation>
    <scope>IDENTIFICATION</scope>
    <source>
        <strain evidence="1">Tuebingen</strain>
    </source>
</reference>
<dbReference type="OMA" id="AQACMDP"/>
<dbReference type="Proteomes" id="UP000000437">
    <property type="component" value="Chromosome 17"/>
</dbReference>
<dbReference type="KEGG" id="dre:571845"/>
<evidence type="ECO:0000313" key="2">
    <source>
        <dbReference type="Proteomes" id="UP000000437"/>
    </source>
</evidence>
<dbReference type="PANTHER" id="PTHR14365">
    <property type="entry name" value="APOPTOSIS REGULATORY PROTEIN SIVA"/>
    <property type="match status" value="1"/>
</dbReference>
<evidence type="ECO:0000313" key="1">
    <source>
        <dbReference type="Ensembl" id="ENSDARP00000156081"/>
    </source>
</evidence>
<dbReference type="GO" id="GO:0005175">
    <property type="term" value="F:CD27 receptor binding"/>
    <property type="evidence" value="ECO:0000318"/>
    <property type="project" value="GO_Central"/>
</dbReference>
<dbReference type="Bgee" id="ENSDARG00000114552">
    <property type="expression patterns" value="Expressed in cleaving embryo and 27 other cell types or tissues"/>
</dbReference>
<organism evidence="1">
    <name type="scientific">Danio rerio</name>
    <name type="common">Zebrafish</name>
    <name type="synonym">Brachydanio rerio</name>
    <dbReference type="NCBI Taxonomy" id="7955"/>
    <lineage>
        <taxon>Eukaryota</taxon>
        <taxon>Metazoa</taxon>
        <taxon>Chordata</taxon>
        <taxon>Craniata</taxon>
        <taxon>Vertebrata</taxon>
        <taxon>Euteleostomi</taxon>
        <taxon>Actinopterygii</taxon>
        <taxon>Neopterygii</taxon>
        <taxon>Teleostei</taxon>
        <taxon>Ostariophysi</taxon>
        <taxon>Cypriniformes</taxon>
        <taxon>Danionidae</taxon>
        <taxon>Danioninae</taxon>
        <taxon>Danio</taxon>
    </lineage>
</organism>
<dbReference type="ZFIN" id="ZDB-GENE-050506-57">
    <property type="gene designation" value="siva1"/>
</dbReference>
<dbReference type="AlphaFoldDB" id="A0A2R8QL23"/>
<gene>
    <name evidence="1 3 4" type="primary">siva1</name>
    <name evidence="3" type="synonym">im:6902407</name>
</gene>
<dbReference type="Ensembl" id="ENSDART00000184561.1">
    <property type="protein sequence ID" value="ENSDARP00000156081.1"/>
    <property type="gene ID" value="ENSDARG00000114552.1"/>
</dbReference>
<dbReference type="GeneID" id="571845"/>
<dbReference type="Pfam" id="PF05458">
    <property type="entry name" value="Siva"/>
    <property type="match status" value="1"/>
</dbReference>
<evidence type="ECO:0000313" key="4">
    <source>
        <dbReference type="ZFIN" id="ZDB-GENE-050506-57"/>
    </source>
</evidence>
<keyword evidence="2" id="KW-1185">Reference proteome</keyword>
<dbReference type="PANTHER" id="PTHR14365:SF1">
    <property type="entry name" value="APOPTOSIS REGULATORY PROTEIN SIVA"/>
    <property type="match status" value="1"/>
</dbReference>
<accession>A0A8M1P8I3</accession>
<reference evidence="3" key="2">
    <citation type="journal article" date="2014" name="Toxicol Ind Health">
        <title>Identification of apoptosis-related genes and transcription variations in response to microcystin-LR in zebrafish liver.</title>
        <authorList>
            <person name="Wei L."/>
            <person name="Hoole D."/>
            <person name="Sun B."/>
        </authorList>
    </citation>
    <scope>NUCLEOTIDE SEQUENCE</scope>
    <source>
        <strain evidence="3">Tuebingen</strain>
    </source>
</reference>
<reference evidence="1 2" key="1">
    <citation type="journal article" date="2013" name="Nature">
        <title>The zebrafish reference genome sequence and its relationship to the human genome.</title>
        <authorList>
            <consortium name="Genome Reference Consortium Zebrafish"/>
            <person name="Howe K."/>
            <person name="Clark M.D."/>
            <person name="Torroja C.F."/>
            <person name="Torrance J."/>
            <person name="Berthelot C."/>
            <person name="Muffato M."/>
            <person name="Collins J.E."/>
            <person name="Humphray S."/>
            <person name="McLaren K."/>
            <person name="Matthews L."/>
            <person name="McLaren S."/>
            <person name="Sealy I."/>
            <person name="Caccamo M."/>
            <person name="Churcher C."/>
            <person name="Scott C."/>
            <person name="Barrett J.C."/>
            <person name="Koch R."/>
            <person name="Rauch G.J."/>
            <person name="White S."/>
            <person name="Chow W."/>
            <person name="Kilian B."/>
            <person name="Quintais L.T."/>
            <person name="Guerra-Assuncao J.A."/>
            <person name="Zhou Y."/>
            <person name="Gu Y."/>
            <person name="Yen J."/>
            <person name="Vogel J.H."/>
            <person name="Eyre T."/>
            <person name="Redmond S."/>
            <person name="Banerjee R."/>
            <person name="Chi J."/>
            <person name="Fu B."/>
            <person name="Langley E."/>
            <person name="Maguire S.F."/>
            <person name="Laird G.K."/>
            <person name="Lloyd D."/>
            <person name="Kenyon E."/>
            <person name="Donaldson S."/>
            <person name="Sehra H."/>
            <person name="Almeida-King J."/>
            <person name="Loveland J."/>
            <person name="Trevanion S."/>
            <person name="Jones M."/>
            <person name="Quail M."/>
            <person name="Willey D."/>
            <person name="Hunt A."/>
            <person name="Burton J."/>
            <person name="Sims S."/>
            <person name="McLay K."/>
            <person name="Plumb B."/>
            <person name="Davis J."/>
            <person name="Clee C."/>
            <person name="Oliver K."/>
            <person name="Clark R."/>
            <person name="Riddle C."/>
            <person name="Elliot D."/>
            <person name="Eliott D."/>
            <person name="Threadgold G."/>
            <person name="Harden G."/>
            <person name="Ware D."/>
            <person name="Begum S."/>
            <person name="Mortimore B."/>
            <person name="Mortimer B."/>
            <person name="Kerry G."/>
            <person name="Heath P."/>
            <person name="Phillimore B."/>
            <person name="Tracey A."/>
            <person name="Corby N."/>
            <person name="Dunn M."/>
            <person name="Johnson C."/>
            <person name="Wood J."/>
            <person name="Clark S."/>
            <person name="Pelan S."/>
            <person name="Griffiths G."/>
            <person name="Smith M."/>
            <person name="Glithero R."/>
            <person name="Howden P."/>
            <person name="Barker N."/>
            <person name="Lloyd C."/>
            <person name="Stevens C."/>
            <person name="Harley J."/>
            <person name="Holt K."/>
            <person name="Panagiotidis G."/>
            <person name="Lovell J."/>
            <person name="Beasley H."/>
            <person name="Henderson C."/>
            <person name="Gordon D."/>
            <person name="Auger K."/>
            <person name="Wright D."/>
            <person name="Collins J."/>
            <person name="Raisen C."/>
            <person name="Dyer L."/>
            <person name="Leung K."/>
            <person name="Robertson L."/>
            <person name="Ambridge K."/>
            <person name="Leongamornlert D."/>
            <person name="McGuire S."/>
            <person name="Gilderthorp R."/>
            <person name="Griffiths C."/>
            <person name="Manthravadi D."/>
            <person name="Nichol S."/>
            <person name="Barker G."/>
            <person name="Whitehead S."/>
            <person name="Kay M."/>
            <person name="Brown J."/>
            <person name="Murnane C."/>
            <person name="Gray E."/>
            <person name="Humphries M."/>
            <person name="Sycamore N."/>
            <person name="Barker D."/>
            <person name="Saunders D."/>
            <person name="Wallis J."/>
            <person name="Babbage A."/>
            <person name="Hammond S."/>
            <person name="Mashreghi-Mohammadi M."/>
            <person name="Barr L."/>
            <person name="Martin S."/>
            <person name="Wray P."/>
            <person name="Ellington A."/>
            <person name="Matthews N."/>
            <person name="Ellwood M."/>
            <person name="Woodmansey R."/>
            <person name="Clark G."/>
            <person name="Cooper J."/>
            <person name="Cooper J."/>
            <person name="Tromans A."/>
            <person name="Grafham D."/>
            <person name="Skuce C."/>
            <person name="Pandian R."/>
            <person name="Andrews R."/>
            <person name="Harrison E."/>
            <person name="Kimberley A."/>
            <person name="Garnett J."/>
            <person name="Fosker N."/>
            <person name="Hall R."/>
            <person name="Garner P."/>
            <person name="Kelly D."/>
            <person name="Bird C."/>
            <person name="Palmer S."/>
            <person name="Gehring I."/>
            <person name="Berger A."/>
            <person name="Dooley C.M."/>
            <person name="Ersan-Urun Z."/>
            <person name="Eser C."/>
            <person name="Geiger H."/>
            <person name="Geisler M."/>
            <person name="Karotki L."/>
            <person name="Kirn A."/>
            <person name="Konantz J."/>
            <person name="Konantz M."/>
            <person name="Oberlander M."/>
            <person name="Rudolph-Geiger S."/>
            <person name="Teucke M."/>
            <person name="Lanz C."/>
            <person name="Raddatz G."/>
            <person name="Osoegawa K."/>
            <person name="Zhu B."/>
            <person name="Rapp A."/>
            <person name="Widaa S."/>
            <person name="Langford C."/>
            <person name="Yang F."/>
            <person name="Schuster S.C."/>
            <person name="Carter N.P."/>
            <person name="Harrow J."/>
            <person name="Ning Z."/>
            <person name="Herrero J."/>
            <person name="Searle S.M."/>
            <person name="Enright A."/>
            <person name="Geisler R."/>
            <person name="Plasterk R.H."/>
            <person name="Lee C."/>
            <person name="Westerfield M."/>
            <person name="de Jong P.J."/>
            <person name="Zon L.I."/>
            <person name="Postlethwait J.H."/>
            <person name="Nusslein-Volhard C."/>
            <person name="Hubbard T.J."/>
            <person name="Roest Crollius H."/>
            <person name="Rogers J."/>
            <person name="Stemple D.L."/>
        </authorList>
    </citation>
    <scope>NUCLEOTIDE SEQUENCE [LARGE SCALE GENOMIC DNA]</scope>
    <source>
        <strain evidence="1">Tuebingen</strain>
    </source>
</reference>
<dbReference type="CTD" id="10572"/>
<dbReference type="InterPro" id="IPR022773">
    <property type="entry name" value="Siva"/>
</dbReference>
<dbReference type="EMBL" id="CR855301">
    <property type="status" value="NOT_ANNOTATED_CDS"/>
    <property type="molecule type" value="Genomic_DNA"/>
</dbReference>
<reference evidence="3" key="4">
    <citation type="journal article" date="2016" name="BMC Genomics">
        <title>Gene evolution and gene expression after whole genome duplication in fish: the PhyloFish database.</title>
        <authorList>
            <person name="Pasquier J."/>
            <person name="Cabau C."/>
            <person name="Nguyen T."/>
            <person name="Jouanno E."/>
            <person name="Severac D."/>
            <person name="Braasch I."/>
            <person name="Journot L."/>
            <person name="Pontarotti P."/>
            <person name="Klopp C."/>
            <person name="Postlethwait J.H."/>
            <person name="Guiguen Y."/>
            <person name="Bobe J."/>
        </authorList>
    </citation>
    <scope>NUCLEOTIDE SEQUENCE</scope>
    <source>
        <strain evidence="3">Tuebingen</strain>
    </source>
</reference>
<dbReference type="PaxDb" id="7955-ENSDARP00000109915"/>
<evidence type="ECO:0000313" key="3">
    <source>
        <dbReference type="RefSeq" id="NP_001314857.1"/>
    </source>
</evidence>
<reference evidence="3" key="6">
    <citation type="journal article" date="2020" name="Int. J. Mol. Sci.">
        <title>Strategy of Hepatic Metabolic Defects Induced by beclin1 Heterozygosity in Adult Zebrafish.</title>
        <authorList>
            <person name="Mawed S.A."/>
            <person name="He Y."/>
            <person name="Zhang J."/>
            <person name="Mei J."/>
        </authorList>
    </citation>
    <scope>NUCLEOTIDE SEQUENCE</scope>
    <source>
        <strain evidence="3">Tuebingen</strain>
    </source>
</reference>
<dbReference type="GeneTree" id="ENSGT00390000004842"/>
<reference evidence="3" key="7">
    <citation type="submission" date="2025-04" db="UniProtKB">
        <authorList>
            <consortium name="RefSeq"/>
        </authorList>
    </citation>
    <scope>IDENTIFICATION</scope>
    <source>
        <strain evidence="3">Tuebingen</strain>
    </source>
</reference>
<dbReference type="STRING" id="7955.ENSDARP00000156081"/>
<name>A0A2R8QL23_DANRE</name>
<proteinExistence type="predicted"/>
<accession>A0A2R8QL23</accession>
<dbReference type="AGR" id="ZFIN:ZDB-GENE-050506-57"/>
<protein>
    <submittedName>
        <fullName evidence="3">Apoptosis regulatory protein Siva</fullName>
    </submittedName>
    <submittedName>
        <fullName evidence="1">SIVA1, apoptosis-inducing factor</fullName>
    </submittedName>
</protein>